<dbReference type="GO" id="GO:0003735">
    <property type="term" value="F:structural constituent of ribosome"/>
    <property type="evidence" value="ECO:0007669"/>
    <property type="project" value="TreeGrafter"/>
</dbReference>
<dbReference type="GO" id="GO:0070181">
    <property type="term" value="F:small ribosomal subunit rRNA binding"/>
    <property type="evidence" value="ECO:0007669"/>
    <property type="project" value="TreeGrafter"/>
</dbReference>
<dbReference type="InterPro" id="IPR023029">
    <property type="entry name" value="Ribosomal_uS15_arc_euk"/>
</dbReference>
<dbReference type="EMBL" id="SSTE01023254">
    <property type="protein sequence ID" value="KAA0025324.1"/>
    <property type="molecule type" value="Genomic_DNA"/>
</dbReference>
<accession>A0A5A7SI60</accession>
<organism evidence="1 2">
    <name type="scientific">Cucumis melo var. makuwa</name>
    <name type="common">Oriental melon</name>
    <dbReference type="NCBI Taxonomy" id="1194695"/>
    <lineage>
        <taxon>Eukaryota</taxon>
        <taxon>Viridiplantae</taxon>
        <taxon>Streptophyta</taxon>
        <taxon>Embryophyta</taxon>
        <taxon>Tracheophyta</taxon>
        <taxon>Spermatophyta</taxon>
        <taxon>Magnoliopsida</taxon>
        <taxon>eudicotyledons</taxon>
        <taxon>Gunneridae</taxon>
        <taxon>Pentapetalae</taxon>
        <taxon>rosids</taxon>
        <taxon>fabids</taxon>
        <taxon>Cucurbitales</taxon>
        <taxon>Cucurbitaceae</taxon>
        <taxon>Benincaseae</taxon>
        <taxon>Cucumis</taxon>
    </lineage>
</organism>
<reference evidence="1 2" key="1">
    <citation type="submission" date="2019-08" db="EMBL/GenBank/DDBJ databases">
        <title>Draft genome sequences of two oriental melons (Cucumis melo L. var makuwa).</title>
        <authorList>
            <person name="Kwon S.-Y."/>
        </authorList>
    </citation>
    <scope>NUCLEOTIDE SEQUENCE [LARGE SCALE GENOMIC DNA]</scope>
    <source>
        <strain evidence="2">cv. SW 3</strain>
        <tissue evidence="1">Leaf</tissue>
    </source>
</reference>
<dbReference type="InterPro" id="IPR009068">
    <property type="entry name" value="uS15_NS1_RNA-bd_sf"/>
</dbReference>
<keyword evidence="1" id="KW-0687">Ribonucleoprotein</keyword>
<evidence type="ECO:0000313" key="1">
    <source>
        <dbReference type="EMBL" id="KAA0025324.1"/>
    </source>
</evidence>
<evidence type="ECO:0000313" key="2">
    <source>
        <dbReference type="Proteomes" id="UP000321393"/>
    </source>
</evidence>
<dbReference type="SUPFAM" id="SSF47060">
    <property type="entry name" value="S15/NS1 RNA-binding domain"/>
    <property type="match status" value="1"/>
</dbReference>
<keyword evidence="1" id="KW-0689">Ribosomal protein</keyword>
<gene>
    <name evidence="1" type="ORF">E6C27_scaffold1204G00030</name>
</gene>
<dbReference type="Proteomes" id="UP000321393">
    <property type="component" value="Unassembled WGS sequence"/>
</dbReference>
<dbReference type="GO" id="GO:0022627">
    <property type="term" value="C:cytosolic small ribosomal subunit"/>
    <property type="evidence" value="ECO:0007669"/>
    <property type="project" value="TreeGrafter"/>
</dbReference>
<proteinExistence type="predicted"/>
<sequence length="159" mass="18050">MRNHSTIYSTSLSSSPNDSPPFLLRSTPPFLSPPPFLSSPPFLSPPRLLFCSPTLGIKFDRISLLLKKLIRSSVFTATAFTATRFFETHPLVRVHSNQQPGLAPEIPEDLYHLIKKVVSIRKHLERNRKDKDSKALEEVLVFGWAFWLYPLLECGGRFG</sequence>
<dbReference type="PANTHER" id="PTHR11885:SF25">
    <property type="entry name" value="SMALL RIBOSOMAL SUBUNIT PROTEIN US15Y-RELATED"/>
    <property type="match status" value="1"/>
</dbReference>
<dbReference type="STRING" id="1194695.A0A5A7SI60"/>
<protein>
    <submittedName>
        <fullName evidence="1">40S ribosomal protein S13</fullName>
    </submittedName>
</protein>
<name>A0A5A7SI60_CUCMM</name>
<dbReference type="Gene3D" id="1.10.287.10">
    <property type="entry name" value="S15/NS1, RNA-binding"/>
    <property type="match status" value="1"/>
</dbReference>
<dbReference type="PANTHER" id="PTHR11885">
    <property type="entry name" value="RIBOSOMAL PROTEIN S15P/S13E"/>
    <property type="match status" value="1"/>
</dbReference>
<comment type="caution">
    <text evidence="1">The sequence shown here is derived from an EMBL/GenBank/DDBJ whole genome shotgun (WGS) entry which is preliminary data.</text>
</comment>
<dbReference type="AlphaFoldDB" id="A0A5A7SI60"/>
<dbReference type="GO" id="GO:0005730">
    <property type="term" value="C:nucleolus"/>
    <property type="evidence" value="ECO:0007669"/>
    <property type="project" value="TreeGrafter"/>
</dbReference>